<evidence type="ECO:0000313" key="7">
    <source>
        <dbReference type="Proteomes" id="UP001205740"/>
    </source>
</evidence>
<dbReference type="InterPro" id="IPR019952">
    <property type="entry name" value="F420_OxRdatse_Rv1855c_pred"/>
</dbReference>
<dbReference type="PANTHER" id="PTHR42847:SF8">
    <property type="entry name" value="CONSERVED PROTEIN"/>
    <property type="match status" value="1"/>
</dbReference>
<accession>A0ABT1GY97</accession>
<gene>
    <name evidence="6" type="ORF">LX12_000422</name>
</gene>
<dbReference type="PANTHER" id="PTHR42847">
    <property type="entry name" value="ALKANESULFONATE MONOOXYGENASE"/>
    <property type="match status" value="1"/>
</dbReference>
<comment type="caution">
    <text evidence="6">The sequence shown here is derived from an EMBL/GenBank/DDBJ whole genome shotgun (WGS) entry which is preliminary data.</text>
</comment>
<protein>
    <submittedName>
        <fullName evidence="6">F420-dependent oxidoreductase, Rv1855c family</fullName>
    </submittedName>
</protein>
<organism evidence="6 7">
    <name type="scientific">Williamsia serinedens</name>
    <dbReference type="NCBI Taxonomy" id="391736"/>
    <lineage>
        <taxon>Bacteria</taxon>
        <taxon>Bacillati</taxon>
        <taxon>Actinomycetota</taxon>
        <taxon>Actinomycetes</taxon>
        <taxon>Mycobacteriales</taxon>
        <taxon>Nocardiaceae</taxon>
        <taxon>Williamsia</taxon>
    </lineage>
</organism>
<name>A0ABT1GY97_9NOCA</name>
<evidence type="ECO:0000259" key="5">
    <source>
        <dbReference type="Pfam" id="PF00296"/>
    </source>
</evidence>
<keyword evidence="7" id="KW-1185">Reference proteome</keyword>
<dbReference type="InterPro" id="IPR050172">
    <property type="entry name" value="SsuD_RutA_monooxygenase"/>
</dbReference>
<evidence type="ECO:0000256" key="2">
    <source>
        <dbReference type="ARBA" id="ARBA00022643"/>
    </source>
</evidence>
<dbReference type="Proteomes" id="UP001205740">
    <property type="component" value="Unassembled WGS sequence"/>
</dbReference>
<evidence type="ECO:0000256" key="3">
    <source>
        <dbReference type="ARBA" id="ARBA00023002"/>
    </source>
</evidence>
<dbReference type="Gene3D" id="3.20.20.30">
    <property type="entry name" value="Luciferase-like domain"/>
    <property type="match status" value="1"/>
</dbReference>
<keyword evidence="4" id="KW-0503">Monooxygenase</keyword>
<keyword evidence="1" id="KW-0285">Flavoprotein</keyword>
<dbReference type="NCBIfam" id="TIGR03560">
    <property type="entry name" value="F420_Rv1855c"/>
    <property type="match status" value="1"/>
</dbReference>
<feature type="domain" description="Luciferase-like" evidence="5">
    <location>
        <begin position="38"/>
        <end position="251"/>
    </location>
</feature>
<reference evidence="6 7" key="1">
    <citation type="submission" date="2022-06" db="EMBL/GenBank/DDBJ databases">
        <title>Genomic Encyclopedia of Archaeal and Bacterial Type Strains, Phase II (KMG-II): from individual species to whole genera.</title>
        <authorList>
            <person name="Goeker M."/>
        </authorList>
    </citation>
    <scope>NUCLEOTIDE SEQUENCE [LARGE SCALE GENOMIC DNA]</scope>
    <source>
        <strain evidence="6 7">DSM 45037</strain>
    </source>
</reference>
<dbReference type="EMBL" id="JAMTCG010000001">
    <property type="protein sequence ID" value="MCP2159258.1"/>
    <property type="molecule type" value="Genomic_DNA"/>
</dbReference>
<evidence type="ECO:0000256" key="4">
    <source>
        <dbReference type="ARBA" id="ARBA00023033"/>
    </source>
</evidence>
<dbReference type="InterPro" id="IPR011251">
    <property type="entry name" value="Luciferase-like_dom"/>
</dbReference>
<dbReference type="SUPFAM" id="SSF51679">
    <property type="entry name" value="Bacterial luciferase-like"/>
    <property type="match status" value="1"/>
</dbReference>
<evidence type="ECO:0000313" key="6">
    <source>
        <dbReference type="EMBL" id="MCP2159258.1"/>
    </source>
</evidence>
<dbReference type="InterPro" id="IPR036661">
    <property type="entry name" value="Luciferase-like_sf"/>
</dbReference>
<keyword evidence="2" id="KW-0288">FMN</keyword>
<keyword evidence="3" id="KW-0560">Oxidoreductase</keyword>
<sequence>MTKWGSGRANRRYGHAMDLGLHYHDFLSFPPERIGTTIAATARAAEDVGFTLFTVADHMFQMEMIGRAEDPFLESYTTLGFLAGQTKSITLAALVTAVTYRHPGVLVKAMTTLDVLAEGRTILGLGAAWYQREHDALGIPFPPAAIRLERLEETLRICRQMWSDDHDGPFEGKHFRLAETICQPQPLRPPPILIGGSGERRLLRIVAQYADIWNTTDGLSRLPGKVEVLRRHCASVDRDFSQIRLTASTFVDPFSNVDVFLRLVDSYAELGFTLLTVGPLPGRTDPVGFVERFGEDILPRISD</sequence>
<evidence type="ECO:0000256" key="1">
    <source>
        <dbReference type="ARBA" id="ARBA00022630"/>
    </source>
</evidence>
<dbReference type="Pfam" id="PF00296">
    <property type="entry name" value="Bac_luciferase"/>
    <property type="match status" value="1"/>
</dbReference>
<proteinExistence type="predicted"/>